<keyword evidence="4" id="KW-1185">Reference proteome</keyword>
<sequence>MPHYNVQISEQALDGKVEARLIAGLTEAVASVFGDWARGAAAVDLFGVPAGRRGIAGRPTDAVAPIVTLHMREGAFHVPEIPDAPARLIGAITDAVVDVFGEPVREQVNVVITGVPAGRTGVGGEVA</sequence>
<protein>
    <submittedName>
        <fullName evidence="3">Phenylpyruvate tautomerase PptA (4-oxalocrotonate tautomerase family)</fullName>
    </submittedName>
</protein>
<keyword evidence="3" id="KW-0670">Pyruvate</keyword>
<dbReference type="InterPro" id="IPR014347">
    <property type="entry name" value="Tautomerase/MIF_sf"/>
</dbReference>
<name>A0A853A4N1_9ACTN</name>
<gene>
    <name evidence="3" type="ORF">FHU37_004863</name>
</gene>
<evidence type="ECO:0000256" key="1">
    <source>
        <dbReference type="ARBA" id="ARBA00023235"/>
    </source>
</evidence>
<dbReference type="Proteomes" id="UP000567795">
    <property type="component" value="Unassembled WGS sequence"/>
</dbReference>
<accession>A0A853A4N1</accession>
<evidence type="ECO:0000313" key="3">
    <source>
        <dbReference type="EMBL" id="NYI07834.1"/>
    </source>
</evidence>
<dbReference type="RefSeq" id="WP_179816773.1">
    <property type="nucleotide sequence ID" value="NZ_JACBZD010000002.1"/>
</dbReference>
<dbReference type="AlphaFoldDB" id="A0A853A4N1"/>
<dbReference type="Pfam" id="PF01361">
    <property type="entry name" value="Tautomerase"/>
    <property type="match status" value="1"/>
</dbReference>
<proteinExistence type="predicted"/>
<evidence type="ECO:0000313" key="4">
    <source>
        <dbReference type="Proteomes" id="UP000567795"/>
    </source>
</evidence>
<dbReference type="GO" id="GO:0016853">
    <property type="term" value="F:isomerase activity"/>
    <property type="evidence" value="ECO:0007669"/>
    <property type="project" value="UniProtKB-KW"/>
</dbReference>
<comment type="caution">
    <text evidence="3">The sequence shown here is derived from an EMBL/GenBank/DDBJ whole genome shotgun (WGS) entry which is preliminary data.</text>
</comment>
<evidence type="ECO:0000259" key="2">
    <source>
        <dbReference type="Pfam" id="PF01361"/>
    </source>
</evidence>
<dbReference type="Gene3D" id="3.30.429.10">
    <property type="entry name" value="Macrophage Migration Inhibitory Factor"/>
    <property type="match status" value="2"/>
</dbReference>
<organism evidence="3 4">
    <name type="scientific">Allostreptomyces psammosilenae</name>
    <dbReference type="NCBI Taxonomy" id="1892865"/>
    <lineage>
        <taxon>Bacteria</taxon>
        <taxon>Bacillati</taxon>
        <taxon>Actinomycetota</taxon>
        <taxon>Actinomycetes</taxon>
        <taxon>Kitasatosporales</taxon>
        <taxon>Streptomycetaceae</taxon>
        <taxon>Allostreptomyces</taxon>
    </lineage>
</organism>
<dbReference type="EMBL" id="JACBZD010000002">
    <property type="protein sequence ID" value="NYI07834.1"/>
    <property type="molecule type" value="Genomic_DNA"/>
</dbReference>
<keyword evidence="1" id="KW-0413">Isomerase</keyword>
<reference evidence="3 4" key="1">
    <citation type="submission" date="2020-07" db="EMBL/GenBank/DDBJ databases">
        <title>Sequencing the genomes of 1000 actinobacteria strains.</title>
        <authorList>
            <person name="Klenk H.-P."/>
        </authorList>
    </citation>
    <scope>NUCLEOTIDE SEQUENCE [LARGE SCALE GENOMIC DNA]</scope>
    <source>
        <strain evidence="3 4">DSM 42178</strain>
    </source>
</reference>
<dbReference type="SUPFAM" id="SSF55331">
    <property type="entry name" value="Tautomerase/MIF"/>
    <property type="match status" value="1"/>
</dbReference>
<feature type="domain" description="4-oxalocrotonate tautomerase-like" evidence="2">
    <location>
        <begin position="86"/>
        <end position="126"/>
    </location>
</feature>
<dbReference type="InterPro" id="IPR004370">
    <property type="entry name" value="4-OT-like_dom"/>
</dbReference>